<dbReference type="KEGG" id="soz:Spy49_1209c"/>
<comment type="cofactor">
    <cofactor evidence="16">
        <name>Mg(2+)</name>
        <dbReference type="ChEBI" id="CHEBI:18420"/>
    </cofactor>
    <cofactor evidence="16">
        <name>Mn(2+)</name>
        <dbReference type="ChEBI" id="CHEBI:29035"/>
    </cofactor>
    <text evidence="16">Mg(2+) or Mn(2+) required for ssDNA cleavage activity.</text>
</comment>
<comment type="cofactor">
    <cofactor evidence="16">
        <name>iron-sulfur cluster</name>
        <dbReference type="ChEBI" id="CHEBI:30408"/>
    </cofactor>
</comment>
<keyword evidence="13 16" id="KW-0411">Iron-sulfur</keyword>
<dbReference type="EMBL" id="CP000829">
    <property type="protein sequence ID" value="ACI61497.1"/>
    <property type="molecule type" value="Genomic_DNA"/>
</dbReference>
<evidence type="ECO:0000256" key="8">
    <source>
        <dbReference type="ARBA" id="ARBA00022801"/>
    </source>
</evidence>
<comment type="cofactor">
    <cofactor evidence="1">
        <name>[4Fe-4S] cluster</name>
        <dbReference type="ChEBI" id="CHEBI:49883"/>
    </cofactor>
</comment>
<evidence type="ECO:0000313" key="19">
    <source>
        <dbReference type="Proteomes" id="UP000001039"/>
    </source>
</evidence>
<keyword evidence="15 16" id="KW-0464">Manganese</keyword>
<evidence type="ECO:0000256" key="9">
    <source>
        <dbReference type="ARBA" id="ARBA00022806"/>
    </source>
</evidence>
<dbReference type="GO" id="GO:0005524">
    <property type="term" value="F:ATP binding"/>
    <property type="evidence" value="ECO:0007669"/>
    <property type="project" value="UniProtKB-KW"/>
</dbReference>
<evidence type="ECO:0000256" key="6">
    <source>
        <dbReference type="ARBA" id="ARBA00022723"/>
    </source>
</evidence>
<dbReference type="GO" id="GO:0051536">
    <property type="term" value="F:iron-sulfur cluster binding"/>
    <property type="evidence" value="ECO:0007669"/>
    <property type="project" value="UniProtKB-KW"/>
</dbReference>
<dbReference type="Proteomes" id="UP000001039">
    <property type="component" value="Chromosome"/>
</dbReference>
<dbReference type="AlphaFoldDB" id="A0A0H3C1E2"/>
<keyword evidence="14 16" id="KW-0051">Antiviral defense</keyword>
<evidence type="ECO:0000259" key="17">
    <source>
        <dbReference type="Pfam" id="PF01930"/>
    </source>
</evidence>
<evidence type="ECO:0000256" key="15">
    <source>
        <dbReference type="ARBA" id="ARBA00023211"/>
    </source>
</evidence>
<keyword evidence="7" id="KW-0547">Nucleotide-binding</keyword>
<organism evidence="18 19">
    <name type="scientific">Streptococcus pyogenes serotype M49 (strain NZ131)</name>
    <dbReference type="NCBI Taxonomy" id="471876"/>
    <lineage>
        <taxon>Bacteria</taxon>
        <taxon>Bacillati</taxon>
        <taxon>Bacillota</taxon>
        <taxon>Bacilli</taxon>
        <taxon>Lactobacillales</taxon>
        <taxon>Streptococcaceae</taxon>
        <taxon>Streptococcus</taxon>
    </lineage>
</organism>
<dbReference type="Pfam" id="PF01930">
    <property type="entry name" value="Cas_Cas4"/>
    <property type="match status" value="1"/>
</dbReference>
<dbReference type="GO" id="GO:0051607">
    <property type="term" value="P:defense response to virus"/>
    <property type="evidence" value="ECO:0007669"/>
    <property type="project" value="UniProtKB-KW"/>
</dbReference>
<dbReference type="InterPro" id="IPR022765">
    <property type="entry name" value="Dna2/Cas4_DUF83"/>
</dbReference>
<evidence type="ECO:0000313" key="18">
    <source>
        <dbReference type="EMBL" id="ACI61497.1"/>
    </source>
</evidence>
<keyword evidence="8 16" id="KW-0378">Hydrolase</keyword>
<evidence type="ECO:0000256" key="11">
    <source>
        <dbReference type="ARBA" id="ARBA00022840"/>
    </source>
</evidence>
<dbReference type="NCBIfam" id="TIGR00372">
    <property type="entry name" value="cas4"/>
    <property type="match status" value="1"/>
</dbReference>
<dbReference type="EC" id="3.1.12.1" evidence="3 16"/>
<evidence type="ECO:0000256" key="13">
    <source>
        <dbReference type="ARBA" id="ARBA00023014"/>
    </source>
</evidence>
<dbReference type="GO" id="GO:0004527">
    <property type="term" value="F:exonuclease activity"/>
    <property type="evidence" value="ECO:0007669"/>
    <property type="project" value="UniProtKB-KW"/>
</dbReference>
<dbReference type="Gene3D" id="3.90.320.10">
    <property type="match status" value="1"/>
</dbReference>
<dbReference type="GO" id="GO:0046872">
    <property type="term" value="F:metal ion binding"/>
    <property type="evidence" value="ECO:0007669"/>
    <property type="project" value="UniProtKB-KW"/>
</dbReference>
<evidence type="ECO:0000256" key="3">
    <source>
        <dbReference type="ARBA" id="ARBA00012768"/>
    </source>
</evidence>
<evidence type="ECO:0000256" key="10">
    <source>
        <dbReference type="ARBA" id="ARBA00022839"/>
    </source>
</evidence>
<evidence type="ECO:0000256" key="7">
    <source>
        <dbReference type="ARBA" id="ARBA00022741"/>
    </source>
</evidence>
<dbReference type="InterPro" id="IPR051827">
    <property type="entry name" value="Cas4_exonuclease"/>
</dbReference>
<dbReference type="PANTHER" id="PTHR36531:SF6">
    <property type="entry name" value="DNA REPLICATION ATP-DEPENDENT HELICASE_NUCLEASE DNA2"/>
    <property type="match status" value="1"/>
</dbReference>
<proteinExistence type="inferred from homology"/>
<keyword evidence="6 16" id="KW-0479">Metal-binding</keyword>
<evidence type="ECO:0000256" key="5">
    <source>
        <dbReference type="ARBA" id="ARBA00022722"/>
    </source>
</evidence>
<sequence>MVYAEDDYLMLSGIQHFQFCKRQWALIHIEQQWLDNEATAHGQVLHTKADNPYIKEKRKELLVSRAMPISSAELGLSGIMDVVEFYKDDQGVSLRGKRGKWLPKVVEYKRGKPKKDTRDIVQLVAQTMCLEETLDCDINEGCLYYHSVNQRVIVPMTSALRQEVKELAAEMHEVYQSQMLPKAAYFKNCQLCSLVDICKPRLSKKTRSVSRYINEAMTSEEMDL</sequence>
<keyword evidence="10 16" id="KW-0269">Exonuclease</keyword>
<dbReference type="PANTHER" id="PTHR36531">
    <property type="entry name" value="CRISPR-ASSOCIATED EXONUCLEASE CAS4"/>
    <property type="match status" value="1"/>
</dbReference>
<feature type="domain" description="DUF83" evidence="17">
    <location>
        <begin position="12"/>
        <end position="199"/>
    </location>
</feature>
<keyword evidence="5 16" id="KW-0540">Nuclease</keyword>
<evidence type="ECO:0000256" key="14">
    <source>
        <dbReference type="ARBA" id="ARBA00023118"/>
    </source>
</evidence>
<evidence type="ECO:0000256" key="12">
    <source>
        <dbReference type="ARBA" id="ARBA00023004"/>
    </source>
</evidence>
<comment type="similarity">
    <text evidence="2 16">Belongs to the CRISPR-associated exonuclease Cas4 family.</text>
</comment>
<protein>
    <recommendedName>
        <fullName evidence="4 16">CRISPR-associated exonuclease Cas4</fullName>
        <ecNumber evidence="3 16">3.1.12.1</ecNumber>
    </recommendedName>
</protein>
<dbReference type="HOGENOM" id="CLU_102055_1_1_9"/>
<reference evidence="18 19" key="1">
    <citation type="journal article" date="2008" name="J. Bacteriol.">
        <title>Genome sequence of a nephritogenic and highly transformable M49 strain of Streptococcus pyogenes.</title>
        <authorList>
            <person name="McShan W.M."/>
            <person name="Ferretti J.J."/>
            <person name="Karasawa T."/>
            <person name="Suvorov A.N."/>
            <person name="Lin S."/>
            <person name="Qin B."/>
            <person name="Jia H."/>
            <person name="Kenton S."/>
            <person name="Najar F."/>
            <person name="Wu H."/>
            <person name="Scott J."/>
            <person name="Roe B.A."/>
            <person name="Savic D.J."/>
        </authorList>
    </citation>
    <scope>NUCLEOTIDE SEQUENCE [LARGE SCALE GENOMIC DNA]</scope>
    <source>
        <strain evidence="18 19">NZ131</strain>
    </source>
</reference>
<evidence type="ECO:0000256" key="16">
    <source>
        <dbReference type="RuleBase" id="RU365022"/>
    </source>
</evidence>
<evidence type="ECO:0000256" key="4">
    <source>
        <dbReference type="ARBA" id="ARBA00020049"/>
    </source>
</evidence>
<dbReference type="InterPro" id="IPR011604">
    <property type="entry name" value="PDDEXK-like_dom_sf"/>
</dbReference>
<name>A0A0H3C1E2_STRPZ</name>
<comment type="function">
    <text evidence="16">CRISPR (clustered regularly interspaced short palindromic repeat) is an adaptive immune system that provides protection against mobile genetic elements (viruses, transposable elements and conjugative plasmids). CRISPR clusters contain sequences complementary to antecedent mobile elements and target invading nucleic acids. CRISPR clusters are transcribed and processed into CRISPR RNA (crRNA).</text>
</comment>
<accession>A0A0H3C1E2</accession>
<keyword evidence="9" id="KW-0347">Helicase</keyword>
<evidence type="ECO:0000256" key="2">
    <source>
        <dbReference type="ARBA" id="ARBA00009189"/>
    </source>
</evidence>
<keyword evidence="12 16" id="KW-0408">Iron</keyword>
<dbReference type="InterPro" id="IPR013343">
    <property type="entry name" value="CRISPR-assoc_prot_Cas4"/>
</dbReference>
<gene>
    <name evidence="18" type="ordered locus">Spy49_1209c</name>
</gene>
<evidence type="ECO:0000256" key="1">
    <source>
        <dbReference type="ARBA" id="ARBA00001966"/>
    </source>
</evidence>
<keyword evidence="11" id="KW-0067">ATP-binding</keyword>
<dbReference type="GO" id="GO:0004386">
    <property type="term" value="F:helicase activity"/>
    <property type="evidence" value="ECO:0007669"/>
    <property type="project" value="UniProtKB-KW"/>
</dbReference>